<evidence type="ECO:0000313" key="1">
    <source>
        <dbReference type="EMBL" id="RAQ97211.1"/>
    </source>
</evidence>
<gene>
    <name evidence="1" type="ORF">A4R35_16855</name>
</gene>
<name>A0A328VJX7_9CHLR</name>
<dbReference type="AlphaFoldDB" id="A0A328VJX7"/>
<evidence type="ECO:0008006" key="3">
    <source>
        <dbReference type="Google" id="ProtNLM"/>
    </source>
</evidence>
<proteinExistence type="predicted"/>
<accession>A0A328VJX7</accession>
<dbReference type="RefSeq" id="WP_223258526.1">
    <property type="nucleotide sequence ID" value="NZ_MCIF01000002.1"/>
</dbReference>
<dbReference type="EMBL" id="MCIF01000002">
    <property type="protein sequence ID" value="RAQ97211.1"/>
    <property type="molecule type" value="Genomic_DNA"/>
</dbReference>
<protein>
    <recommendedName>
        <fullName evidence="3">IPT/TIG domain-containing protein</fullName>
    </recommendedName>
</protein>
<organism evidence="1 2">
    <name type="scientific">Thermogemmatispora tikiterensis</name>
    <dbReference type="NCBI Taxonomy" id="1825093"/>
    <lineage>
        <taxon>Bacteria</taxon>
        <taxon>Bacillati</taxon>
        <taxon>Chloroflexota</taxon>
        <taxon>Ktedonobacteria</taxon>
        <taxon>Thermogemmatisporales</taxon>
        <taxon>Thermogemmatisporaceae</taxon>
        <taxon>Thermogemmatispora</taxon>
    </lineage>
</organism>
<reference evidence="1 2" key="1">
    <citation type="submission" date="2016-08" db="EMBL/GenBank/DDBJ databases">
        <title>Analysis of Carbohydrate Active Enzymes in Thermogemmatispora T81 Reveals Carbohydrate Degradation Ability.</title>
        <authorList>
            <person name="Tomazini A."/>
            <person name="Lal S."/>
            <person name="Stott M."/>
            <person name="Henrissat B."/>
            <person name="Polikarpov I."/>
            <person name="Sparling R."/>
            <person name="Levin D.B."/>
        </authorList>
    </citation>
    <scope>NUCLEOTIDE SEQUENCE [LARGE SCALE GENOMIC DNA]</scope>
    <source>
        <strain evidence="1 2">T81</strain>
    </source>
</reference>
<dbReference type="Proteomes" id="UP000248706">
    <property type="component" value="Unassembled WGS sequence"/>
</dbReference>
<evidence type="ECO:0000313" key="2">
    <source>
        <dbReference type="Proteomes" id="UP000248706"/>
    </source>
</evidence>
<keyword evidence="2" id="KW-1185">Reference proteome</keyword>
<sequence length="293" mass="29850">MLIGVVVVVVVLVVGGVVAAVNLLHLGQGQPQLRVSSAYHVGSLPAGATGTSLQVSGQQFASDSQVSFYLDGQSLPGVSAKTDDNGALKVNLSVTSGWKLGQHTLTAADASNNRVQQGVTVVIVPQGQAHTPGPNGAPSDDASFKIAFTASNGSSTQSGTFTVTGHPDPAGGTVCASYADGMQDDGQPHTLSGVTSSGIRYQETLVATCQGTYRGGKIIYKEIYSQDQVVFQTSLGNVTCSAAPHTAQADGSFVDATHVKGTLSGPAYSYSCDNGNSSQTQAVTGTWEGQLLA</sequence>
<comment type="caution">
    <text evidence="1">The sequence shown here is derived from an EMBL/GenBank/DDBJ whole genome shotgun (WGS) entry which is preliminary data.</text>
</comment>